<evidence type="ECO:0000313" key="1">
    <source>
        <dbReference type="EMBL" id="RCH93223.1"/>
    </source>
</evidence>
<comment type="caution">
    <text evidence="1">The sequence shown here is derived from an EMBL/GenBank/DDBJ whole genome shotgun (WGS) entry which is preliminary data.</text>
</comment>
<sequence>MSTTTKYWSPILESYFGGDTSSINCKILNLNYKLDLYMVAGTERGPVEAAIGDFASDKATKRKLYHDKLKSVLASKCHLNALIEKLNFLSAGQVSNLRNKMKAITGESQSRKFKAEEWTSEMKWEPCFVE</sequence>
<reference evidence="1 2" key="1">
    <citation type="journal article" date="2018" name="G3 (Bethesda)">
        <title>Phylogenetic and Phylogenomic Definition of Rhizopus Species.</title>
        <authorList>
            <person name="Gryganskyi A.P."/>
            <person name="Golan J."/>
            <person name="Dolatabadi S."/>
            <person name="Mondo S."/>
            <person name="Robb S."/>
            <person name="Idnurm A."/>
            <person name="Muszewska A."/>
            <person name="Steczkiewicz K."/>
            <person name="Masonjones S."/>
            <person name="Liao H.L."/>
            <person name="Gajdeczka M.T."/>
            <person name="Anike F."/>
            <person name="Vuek A."/>
            <person name="Anishchenko I.M."/>
            <person name="Voigt K."/>
            <person name="de Hoog G.S."/>
            <person name="Smith M.E."/>
            <person name="Heitman J."/>
            <person name="Vilgalys R."/>
            <person name="Stajich J.E."/>
        </authorList>
    </citation>
    <scope>NUCLEOTIDE SEQUENCE [LARGE SCALE GENOMIC DNA]</scope>
    <source>
        <strain evidence="1 2">CBS 357.93</strain>
    </source>
</reference>
<keyword evidence="2" id="KW-1185">Reference proteome</keyword>
<name>A0A367JTF5_RHIAZ</name>
<dbReference type="AlphaFoldDB" id="A0A367JTF5"/>
<accession>A0A367JTF5</accession>
<dbReference type="Proteomes" id="UP000252139">
    <property type="component" value="Unassembled WGS sequence"/>
</dbReference>
<dbReference type="EMBL" id="PJQL01000725">
    <property type="protein sequence ID" value="RCH93223.1"/>
    <property type="molecule type" value="Genomic_DNA"/>
</dbReference>
<protein>
    <submittedName>
        <fullName evidence="1">Uncharacterized protein</fullName>
    </submittedName>
</protein>
<proteinExistence type="predicted"/>
<evidence type="ECO:0000313" key="2">
    <source>
        <dbReference type="Proteomes" id="UP000252139"/>
    </source>
</evidence>
<organism evidence="1 2">
    <name type="scientific">Rhizopus azygosporus</name>
    <name type="common">Rhizopus microsporus var. azygosporus</name>
    <dbReference type="NCBI Taxonomy" id="86630"/>
    <lineage>
        <taxon>Eukaryota</taxon>
        <taxon>Fungi</taxon>
        <taxon>Fungi incertae sedis</taxon>
        <taxon>Mucoromycota</taxon>
        <taxon>Mucoromycotina</taxon>
        <taxon>Mucoromycetes</taxon>
        <taxon>Mucorales</taxon>
        <taxon>Mucorineae</taxon>
        <taxon>Rhizopodaceae</taxon>
        <taxon>Rhizopus</taxon>
    </lineage>
</organism>
<dbReference type="OrthoDB" id="2290147at2759"/>
<gene>
    <name evidence="1" type="ORF">CU097_010113</name>
</gene>